<protein>
    <submittedName>
        <fullName evidence="2">Uncharacterized protein</fullName>
    </submittedName>
</protein>
<evidence type="ECO:0000313" key="2">
    <source>
        <dbReference type="EMBL" id="KAG0271687.1"/>
    </source>
</evidence>
<dbReference type="EMBL" id="JAAAIM010002693">
    <property type="protein sequence ID" value="KAG0271687.1"/>
    <property type="molecule type" value="Genomic_DNA"/>
</dbReference>
<organism evidence="2 3">
    <name type="scientific">Linnemannia gamsii</name>
    <dbReference type="NCBI Taxonomy" id="64522"/>
    <lineage>
        <taxon>Eukaryota</taxon>
        <taxon>Fungi</taxon>
        <taxon>Fungi incertae sedis</taxon>
        <taxon>Mucoromycota</taxon>
        <taxon>Mortierellomycotina</taxon>
        <taxon>Mortierellomycetes</taxon>
        <taxon>Mortierellales</taxon>
        <taxon>Mortierellaceae</taxon>
        <taxon>Linnemannia</taxon>
    </lineage>
</organism>
<name>A0ABQ7JH75_9FUNG</name>
<comment type="caution">
    <text evidence="2">The sequence shown here is derived from an EMBL/GenBank/DDBJ whole genome shotgun (WGS) entry which is preliminary data.</text>
</comment>
<evidence type="ECO:0000256" key="1">
    <source>
        <dbReference type="SAM" id="MobiDB-lite"/>
    </source>
</evidence>
<dbReference type="Proteomes" id="UP001194696">
    <property type="component" value="Unassembled WGS sequence"/>
</dbReference>
<reference evidence="2 3" key="1">
    <citation type="journal article" date="2020" name="Fungal Divers.">
        <title>Resolving the Mortierellaceae phylogeny through synthesis of multi-gene phylogenetics and phylogenomics.</title>
        <authorList>
            <person name="Vandepol N."/>
            <person name="Liber J."/>
            <person name="Desiro A."/>
            <person name="Na H."/>
            <person name="Kennedy M."/>
            <person name="Barry K."/>
            <person name="Grigoriev I.V."/>
            <person name="Miller A.N."/>
            <person name="O'Donnell K."/>
            <person name="Stajich J.E."/>
            <person name="Bonito G."/>
        </authorList>
    </citation>
    <scope>NUCLEOTIDE SEQUENCE [LARGE SCALE GENOMIC DNA]</scope>
    <source>
        <strain evidence="2 3">AD045</strain>
    </source>
</reference>
<feature type="non-terminal residue" evidence="2">
    <location>
        <position position="268"/>
    </location>
</feature>
<proteinExistence type="predicted"/>
<feature type="non-terminal residue" evidence="2">
    <location>
        <position position="1"/>
    </location>
</feature>
<gene>
    <name evidence="2" type="ORF">BGZ96_005682</name>
</gene>
<keyword evidence="3" id="KW-1185">Reference proteome</keyword>
<evidence type="ECO:0000313" key="3">
    <source>
        <dbReference type="Proteomes" id="UP001194696"/>
    </source>
</evidence>
<feature type="region of interest" description="Disordered" evidence="1">
    <location>
        <begin position="101"/>
        <end position="126"/>
    </location>
</feature>
<feature type="compositionally biased region" description="Low complexity" evidence="1">
    <location>
        <begin position="113"/>
        <end position="123"/>
    </location>
</feature>
<accession>A0ABQ7JH75</accession>
<sequence>LCLEPGESALAFVTRIKSLVRAAKADDMGYHLSELIFHALPLQGQEMIMKTYPNGPGSITEYTALLELINANRSMVTGDPANPLEYVSKRWAKHLVSTTPAPLANNTRKRPLSGITSTGSTTTNKPHVATSVQATATHLQHQASNNAPCTHVLCKTLNLKHSNGQCLRKSDRDAWRNLIITNQVLVDKIKAEGKWPQPFTKVSAPVHTTTIPAAAVSVTHTAKKRRKMKIVAPAVSSAKRNVDPDESAVEEREDMLYDFRAMENATNP</sequence>